<proteinExistence type="predicted"/>
<evidence type="ECO:0000313" key="1">
    <source>
        <dbReference type="EMBL" id="CAL1536010.1"/>
    </source>
</evidence>
<gene>
    <name evidence="1" type="ORF">GSLYS_00009923001</name>
</gene>
<evidence type="ECO:0000313" key="2">
    <source>
        <dbReference type="Proteomes" id="UP001497497"/>
    </source>
</evidence>
<reference evidence="1 2" key="1">
    <citation type="submission" date="2024-04" db="EMBL/GenBank/DDBJ databases">
        <authorList>
            <consortium name="Genoscope - CEA"/>
            <person name="William W."/>
        </authorList>
    </citation>
    <scope>NUCLEOTIDE SEQUENCE [LARGE SCALE GENOMIC DNA]</scope>
</reference>
<dbReference type="EMBL" id="CAXITT010000217">
    <property type="protein sequence ID" value="CAL1536010.1"/>
    <property type="molecule type" value="Genomic_DNA"/>
</dbReference>
<sequence>SRFAVTVLAQSCGTKSMEKKVISYKKEEFQSAQIDIQTMDTYARPEQVDYTEHVYETIEMDKTRNLNSEHTYETIDEETTSNQSLDFHWINWCPIILSSISMGLTM</sequence>
<name>A0AAV2HR47_LYMST</name>
<protein>
    <submittedName>
        <fullName evidence="1">Uncharacterized protein</fullName>
    </submittedName>
</protein>
<comment type="caution">
    <text evidence="1">The sequence shown here is derived from an EMBL/GenBank/DDBJ whole genome shotgun (WGS) entry which is preliminary data.</text>
</comment>
<feature type="non-terminal residue" evidence="1">
    <location>
        <position position="1"/>
    </location>
</feature>
<dbReference type="Proteomes" id="UP001497497">
    <property type="component" value="Unassembled WGS sequence"/>
</dbReference>
<organism evidence="1 2">
    <name type="scientific">Lymnaea stagnalis</name>
    <name type="common">Great pond snail</name>
    <name type="synonym">Helix stagnalis</name>
    <dbReference type="NCBI Taxonomy" id="6523"/>
    <lineage>
        <taxon>Eukaryota</taxon>
        <taxon>Metazoa</taxon>
        <taxon>Spiralia</taxon>
        <taxon>Lophotrochozoa</taxon>
        <taxon>Mollusca</taxon>
        <taxon>Gastropoda</taxon>
        <taxon>Heterobranchia</taxon>
        <taxon>Euthyneura</taxon>
        <taxon>Panpulmonata</taxon>
        <taxon>Hygrophila</taxon>
        <taxon>Lymnaeoidea</taxon>
        <taxon>Lymnaeidae</taxon>
        <taxon>Lymnaea</taxon>
    </lineage>
</organism>
<keyword evidence="2" id="KW-1185">Reference proteome</keyword>
<accession>A0AAV2HR47</accession>
<feature type="non-terminal residue" evidence="1">
    <location>
        <position position="106"/>
    </location>
</feature>
<dbReference type="AlphaFoldDB" id="A0AAV2HR47"/>